<evidence type="ECO:0000313" key="1">
    <source>
        <dbReference type="EMBL" id="QFQ02292.1"/>
    </source>
</evidence>
<reference evidence="2" key="1">
    <citation type="submission" date="2019-10" db="EMBL/GenBank/DDBJ databases">
        <title>Complete genome sequence of Corynebacterium urogenitalis DSM 108747, isolated from the genital tract of a cow.</title>
        <authorList>
            <person name="Ruckert C."/>
            <person name="Ballas P."/>
            <person name="Wagener K."/>
            <person name="Drillich M."/>
            <person name="Kaempfer P."/>
            <person name="Busse H.-J."/>
            <person name="Ehling-Schulz M."/>
        </authorList>
    </citation>
    <scope>NUCLEOTIDE SEQUENCE [LARGE SCALE GENOMIC DNA]</scope>
    <source>
        <strain evidence="2">LMM 1652</strain>
    </source>
</reference>
<dbReference type="KEGG" id="cuo:CUROG_04585"/>
<proteinExistence type="predicted"/>
<evidence type="ECO:0008006" key="3">
    <source>
        <dbReference type="Google" id="ProtNLM"/>
    </source>
</evidence>
<dbReference type="Gene3D" id="1.10.30.50">
    <property type="match status" value="1"/>
</dbReference>
<dbReference type="EMBL" id="CP045032">
    <property type="protein sequence ID" value="QFQ02292.1"/>
    <property type="molecule type" value="Genomic_DNA"/>
</dbReference>
<organism evidence="1 2">
    <name type="scientific">Corynebacterium urogenitale</name>
    <dbReference type="NCBI Taxonomy" id="2487892"/>
    <lineage>
        <taxon>Bacteria</taxon>
        <taxon>Bacillati</taxon>
        <taxon>Actinomycetota</taxon>
        <taxon>Actinomycetes</taxon>
        <taxon>Mycobacteriales</taxon>
        <taxon>Corynebacteriaceae</taxon>
        <taxon>Corynebacterium</taxon>
    </lineage>
</organism>
<gene>
    <name evidence="1" type="ORF">CUROG_04585</name>
</gene>
<dbReference type="AlphaFoldDB" id="A0A5J6Z7S9"/>
<accession>A0A5J6Z7S9</accession>
<protein>
    <recommendedName>
        <fullName evidence="3">HNH endonuclease</fullName>
    </recommendedName>
</protein>
<dbReference type="Proteomes" id="UP000326711">
    <property type="component" value="Chromosome"/>
</dbReference>
<sequence length="197" mass="22261">MTVYNGRSKAFRAERLRLFEEGKRRCITCHRVKRIATCYTTSVRGANGINGQCNHCRRSSHRKRYSGLYEALRDGERRARKAGLRADHFSPGELMDYWRSVGIDPWVCAVTGEQLTQATRNVDHVQPLDAPDSAGHTITNVVPVLAEYNRWKGSKSVVEALASWWDAPGNDPKDPEGIEGAFVIEGWFEPERGSVER</sequence>
<evidence type="ECO:0000313" key="2">
    <source>
        <dbReference type="Proteomes" id="UP000326711"/>
    </source>
</evidence>
<keyword evidence="2" id="KW-1185">Reference proteome</keyword>
<name>A0A5J6Z7S9_9CORY</name>